<reference evidence="2 3" key="1">
    <citation type="submission" date="2019-05" db="EMBL/GenBank/DDBJ databases">
        <title>Ruegeria sp. nov., isolated from tidal flat.</title>
        <authorList>
            <person name="Kim W."/>
        </authorList>
    </citation>
    <scope>NUCLEOTIDE SEQUENCE [LARGE SCALE GENOMIC DNA]</scope>
    <source>
        <strain evidence="2 3">CAU 1488</strain>
    </source>
</reference>
<feature type="domain" description="DUF6473" evidence="1">
    <location>
        <begin position="1"/>
        <end position="274"/>
    </location>
</feature>
<dbReference type="EMBL" id="VCPD01000009">
    <property type="protein sequence ID" value="TMV03689.1"/>
    <property type="molecule type" value="Genomic_DNA"/>
</dbReference>
<dbReference type="Proteomes" id="UP001193035">
    <property type="component" value="Unassembled WGS sequence"/>
</dbReference>
<proteinExistence type="predicted"/>
<comment type="caution">
    <text evidence="2">The sequence shown here is derived from an EMBL/GenBank/DDBJ whole genome shotgun (WGS) entry which is preliminary data.</text>
</comment>
<evidence type="ECO:0000259" key="1">
    <source>
        <dbReference type="Pfam" id="PF20078"/>
    </source>
</evidence>
<evidence type="ECO:0000313" key="2">
    <source>
        <dbReference type="EMBL" id="TMV03689.1"/>
    </source>
</evidence>
<gene>
    <name evidence="2" type="ORF">FGK63_18645</name>
</gene>
<evidence type="ECO:0000313" key="3">
    <source>
        <dbReference type="Proteomes" id="UP001193035"/>
    </source>
</evidence>
<organism evidence="2 3">
    <name type="scientific">Ruegeria sediminis</name>
    <dbReference type="NCBI Taxonomy" id="2583820"/>
    <lineage>
        <taxon>Bacteria</taxon>
        <taxon>Pseudomonadati</taxon>
        <taxon>Pseudomonadota</taxon>
        <taxon>Alphaproteobacteria</taxon>
        <taxon>Rhodobacterales</taxon>
        <taxon>Roseobacteraceae</taxon>
        <taxon>Ruegeria</taxon>
    </lineage>
</organism>
<sequence>MSYDRLGVDTPSDPTCTYGASRLLFRGPARSFDRPYLACLGGTETFGRFVETPFPAILEQRSGRTCVNLGSVSYGLEAMARDAALAKLANGADCCVIQLPGAQTLSNPFYRVHPRRNDRVLEPSEALKKLFPKVDFTEIHFSRHLLTRLRDQDAARFDSVRQELRRAWAERMREFLAVIAPPVVLLWLRYESGPEEDAGEQLAAEPLLLDADLVAQVTGLCDALVEVPVRASAESDELEDMLFGVLQQPLAEHLIGPATHRVIADRLHRVLMDLA</sequence>
<dbReference type="RefSeq" id="WP_138845125.1">
    <property type="nucleotide sequence ID" value="NZ_VCPD01000009.1"/>
</dbReference>
<name>A0ABY2WSL4_9RHOB</name>
<protein>
    <recommendedName>
        <fullName evidence="1">DUF6473 domain-containing protein</fullName>
    </recommendedName>
</protein>
<keyword evidence="3" id="KW-1185">Reference proteome</keyword>
<dbReference type="InterPro" id="IPR045524">
    <property type="entry name" value="DUF6473"/>
</dbReference>
<accession>A0ABY2WSL4</accession>
<dbReference type="Pfam" id="PF20078">
    <property type="entry name" value="DUF6473"/>
    <property type="match status" value="1"/>
</dbReference>